<organism evidence="2 3">
    <name type="scientific">Clostridium tagluense</name>
    <dbReference type="NCBI Taxonomy" id="360422"/>
    <lineage>
        <taxon>Bacteria</taxon>
        <taxon>Bacillati</taxon>
        <taxon>Bacillota</taxon>
        <taxon>Clostridia</taxon>
        <taxon>Eubacteriales</taxon>
        <taxon>Clostridiaceae</taxon>
        <taxon>Clostridium</taxon>
    </lineage>
</organism>
<dbReference type="AlphaFoldDB" id="A0A401URA9"/>
<evidence type="ECO:0000313" key="3">
    <source>
        <dbReference type="Proteomes" id="UP000287872"/>
    </source>
</evidence>
<gene>
    <name evidence="2" type="ORF">Ctaglu_37150</name>
</gene>
<dbReference type="InterPro" id="IPR052159">
    <property type="entry name" value="Competence_DNA_uptake"/>
</dbReference>
<dbReference type="EMBL" id="BHYK01000026">
    <property type="protein sequence ID" value="GCD12092.1"/>
    <property type="molecule type" value="Genomic_DNA"/>
</dbReference>
<dbReference type="Pfam" id="PF00753">
    <property type="entry name" value="Lactamase_B"/>
    <property type="match status" value="1"/>
</dbReference>
<dbReference type="RefSeq" id="WP_125004491.1">
    <property type="nucleotide sequence ID" value="NZ_BHYK01000026.1"/>
</dbReference>
<reference evidence="2 3" key="1">
    <citation type="submission" date="2018-11" db="EMBL/GenBank/DDBJ databases">
        <title>Genome sequencing and assembly of Clostridium tagluense strain A121.</title>
        <authorList>
            <person name="Murakami T."/>
            <person name="Segawa T."/>
            <person name="Shcherbakova V.A."/>
            <person name="Mori H."/>
            <person name="Yoshimura Y."/>
        </authorList>
    </citation>
    <scope>NUCLEOTIDE SEQUENCE [LARGE SCALE GENOMIC DNA]</scope>
    <source>
        <strain evidence="2 3">A121</strain>
    </source>
</reference>
<dbReference type="InterPro" id="IPR001279">
    <property type="entry name" value="Metallo-B-lactamas"/>
</dbReference>
<dbReference type="InterPro" id="IPR036866">
    <property type="entry name" value="RibonucZ/Hydroxyglut_hydro"/>
</dbReference>
<name>A0A401URA9_9CLOT</name>
<dbReference type="CDD" id="cd07731">
    <property type="entry name" value="ComA-like_MBL-fold"/>
    <property type="match status" value="1"/>
</dbReference>
<dbReference type="InterPro" id="IPR035681">
    <property type="entry name" value="ComA-like_MBL"/>
</dbReference>
<dbReference type="Gene3D" id="3.60.15.10">
    <property type="entry name" value="Ribonuclease Z/Hydroxyacylglutathione hydrolase-like"/>
    <property type="match status" value="1"/>
</dbReference>
<keyword evidence="3" id="KW-1185">Reference proteome</keyword>
<dbReference type="PANTHER" id="PTHR30619">
    <property type="entry name" value="DNA INTERNALIZATION/COMPETENCE PROTEIN COMEC/REC2"/>
    <property type="match status" value="1"/>
</dbReference>
<dbReference type="PANTHER" id="PTHR30619:SF7">
    <property type="entry name" value="BETA-LACTAMASE DOMAIN PROTEIN"/>
    <property type="match status" value="1"/>
</dbReference>
<accession>A0A401URA9</accession>
<sequence>MPKKPWLKYALVCTILVFVSIAVAVVYKYNLKTNINLKNNMVTHFIDVGQGDCILIQVNNKNLLIDSGTSDSRRKVIRYLKKNKITKLDYVIATHPHEDHIGGMASVIKTFNVDEFYAPKVASDTQAFIDMIRALKNKGLKIKIAKPNITLDLGPSATCLMLSPNKTTYEDTNNYSCAVKISYKNSTYLFTGDIEKLSEDEILDKGYDLTAEVLKVAHHGSNSSTTQEFLNRVSPKIAVISCGTYNSYGHPNSETLDKLKKLNCIIYRTDLEQNIVLISDGITTSRLVVK</sequence>
<keyword evidence="2" id="KW-0449">Lipoprotein</keyword>
<evidence type="ECO:0000313" key="2">
    <source>
        <dbReference type="EMBL" id="GCD12092.1"/>
    </source>
</evidence>
<dbReference type="Proteomes" id="UP000287872">
    <property type="component" value="Unassembled WGS sequence"/>
</dbReference>
<dbReference type="SMART" id="SM00849">
    <property type="entry name" value="Lactamase_B"/>
    <property type="match status" value="1"/>
</dbReference>
<dbReference type="SUPFAM" id="SSF56281">
    <property type="entry name" value="Metallo-hydrolase/oxidoreductase"/>
    <property type="match status" value="1"/>
</dbReference>
<feature type="domain" description="Metallo-beta-lactamase" evidence="1">
    <location>
        <begin position="50"/>
        <end position="244"/>
    </location>
</feature>
<proteinExistence type="predicted"/>
<comment type="caution">
    <text evidence="2">The sequence shown here is derived from an EMBL/GenBank/DDBJ whole genome shotgun (WGS) entry which is preliminary data.</text>
</comment>
<protein>
    <submittedName>
        <fullName evidence="2">Metallo beta-lactamase superfamily lipoprotein</fullName>
    </submittedName>
</protein>
<dbReference type="OrthoDB" id="9761531at2"/>
<evidence type="ECO:0000259" key="1">
    <source>
        <dbReference type="SMART" id="SM00849"/>
    </source>
</evidence>